<keyword evidence="3" id="KW-0732">Signal</keyword>
<dbReference type="InterPro" id="IPR052369">
    <property type="entry name" value="UG_Glycosaminoglycan_Hydrolase"/>
</dbReference>
<organism evidence="4 5">
    <name type="scientific">Clonostachys solani</name>
    <dbReference type="NCBI Taxonomy" id="160281"/>
    <lineage>
        <taxon>Eukaryota</taxon>
        <taxon>Fungi</taxon>
        <taxon>Dikarya</taxon>
        <taxon>Ascomycota</taxon>
        <taxon>Pezizomycotina</taxon>
        <taxon>Sordariomycetes</taxon>
        <taxon>Hypocreomycetidae</taxon>
        <taxon>Hypocreales</taxon>
        <taxon>Bionectriaceae</taxon>
        <taxon>Clonostachys</taxon>
    </lineage>
</organism>
<dbReference type="Gene3D" id="1.50.10.10">
    <property type="match status" value="1"/>
</dbReference>
<dbReference type="InterPro" id="IPR012341">
    <property type="entry name" value="6hp_glycosidase-like_sf"/>
</dbReference>
<dbReference type="SUPFAM" id="SSF48208">
    <property type="entry name" value="Six-hairpin glycosidases"/>
    <property type="match status" value="1"/>
</dbReference>
<feature type="signal peptide" evidence="3">
    <location>
        <begin position="1"/>
        <end position="17"/>
    </location>
</feature>
<reference evidence="4" key="1">
    <citation type="submission" date="2021-10" db="EMBL/GenBank/DDBJ databases">
        <authorList>
            <person name="Piombo E."/>
        </authorList>
    </citation>
    <scope>NUCLEOTIDE SEQUENCE</scope>
</reference>
<keyword evidence="5" id="KW-1185">Reference proteome</keyword>
<evidence type="ECO:0008006" key="6">
    <source>
        <dbReference type="Google" id="ProtNLM"/>
    </source>
</evidence>
<comment type="caution">
    <text evidence="4">The sequence shown here is derived from an EMBL/GenBank/DDBJ whole genome shotgun (WGS) entry which is preliminary data.</text>
</comment>
<dbReference type="OrthoDB" id="2317065at2759"/>
<feature type="chain" id="PRO_5040488242" description="Unsaturated glucuronyl hydrolase" evidence="3">
    <location>
        <begin position="18"/>
        <end position="460"/>
    </location>
</feature>
<evidence type="ECO:0000313" key="5">
    <source>
        <dbReference type="Proteomes" id="UP000775872"/>
    </source>
</evidence>
<dbReference type="InterPro" id="IPR008928">
    <property type="entry name" value="6-hairpin_glycosidase_sf"/>
</dbReference>
<dbReference type="GO" id="GO:0000272">
    <property type="term" value="P:polysaccharide catabolic process"/>
    <property type="evidence" value="ECO:0007669"/>
    <property type="project" value="TreeGrafter"/>
</dbReference>
<dbReference type="GO" id="GO:0052757">
    <property type="term" value="F:chondroitin hydrolase activity"/>
    <property type="evidence" value="ECO:0007669"/>
    <property type="project" value="TreeGrafter"/>
</dbReference>
<accession>A0A9N9WAD2</accession>
<evidence type="ECO:0000313" key="4">
    <source>
        <dbReference type="EMBL" id="CAH0044836.1"/>
    </source>
</evidence>
<proteinExistence type="inferred from homology"/>
<evidence type="ECO:0000256" key="2">
    <source>
        <dbReference type="ARBA" id="ARBA00038358"/>
    </source>
</evidence>
<sequence length="460" mass="50879">MLTYLIIPLLVASCARAHPVNDLTRLFDENIYARLWRTALTGPPQSGSESGWPHYTQGAYNNTPLSSTAAGVYINAQASGWTSGFFPDALWQAYRRRKELLPHTYAKEPSSNEWLAMAQSWTEPLKSNINLTSTHDLGFLAKPFESALQITGTDEYLPVLRNMSLNLGNRFVPGAGIIRSWDCSDYVSSTCSHDDSVLVIIDNMMNLALLARSATDYTGNTTLLDIAKSHADKTMANHVRPDGSSFHVCDYSATSGDVYLCRTAQGLADDSTWSRGQAWGIYGFAEFYSLTKDVAYLETAIRMANWFIDHLPEDGLPFWDFKAEYIPDTTPRDSSAAAIAASGMLLLQEQIELDGYKGVKYDYRAEAVRLLKTSIKLAFAGDISFSDMVELGAETFIDTPANTPATKGFESIMLHATSNNNPKVPNRNFDTGLSYGDFYLVEAGNRLLEFKSEKTLVDGL</sequence>
<gene>
    <name evidence="4" type="ORF">CSOL1703_00010575</name>
</gene>
<name>A0A9N9WAD2_9HYPO</name>
<keyword evidence="1" id="KW-0378">Hydrolase</keyword>
<dbReference type="Proteomes" id="UP000775872">
    <property type="component" value="Unassembled WGS sequence"/>
</dbReference>
<comment type="similarity">
    <text evidence="2">Belongs to the glycosyl hydrolase 88 family.</text>
</comment>
<dbReference type="PANTHER" id="PTHR36845:SF1">
    <property type="entry name" value="HYDROLASE, PUTATIVE (AFU_ORTHOLOGUE AFUA_7G05090)-RELATED"/>
    <property type="match status" value="1"/>
</dbReference>
<dbReference type="PANTHER" id="PTHR36845">
    <property type="entry name" value="HYDROLASE, PUTATIVE (AFU_ORTHOLOGUE AFUA_7G05090)-RELATED"/>
    <property type="match status" value="1"/>
</dbReference>
<dbReference type="AlphaFoldDB" id="A0A9N9WAD2"/>
<evidence type="ECO:0000256" key="1">
    <source>
        <dbReference type="ARBA" id="ARBA00022801"/>
    </source>
</evidence>
<dbReference type="EMBL" id="CABFOC020000007">
    <property type="protein sequence ID" value="CAH0044836.1"/>
    <property type="molecule type" value="Genomic_DNA"/>
</dbReference>
<evidence type="ECO:0000256" key="3">
    <source>
        <dbReference type="SAM" id="SignalP"/>
    </source>
</evidence>
<protein>
    <recommendedName>
        <fullName evidence="6">Unsaturated glucuronyl hydrolase</fullName>
    </recommendedName>
</protein>